<name>A0A1J1I5K0_9DIPT</name>
<dbReference type="InterPro" id="IPR011701">
    <property type="entry name" value="MFS"/>
</dbReference>
<dbReference type="OrthoDB" id="2985014at2759"/>
<feature type="transmembrane region" description="Helical" evidence="7">
    <location>
        <begin position="436"/>
        <end position="457"/>
    </location>
</feature>
<dbReference type="STRING" id="568069.A0A1J1I5K0"/>
<dbReference type="CDD" id="cd17318">
    <property type="entry name" value="MFS_SLC17"/>
    <property type="match status" value="2"/>
</dbReference>
<feature type="transmembrane region" description="Helical" evidence="7">
    <location>
        <begin position="814"/>
        <end position="840"/>
    </location>
</feature>
<protein>
    <submittedName>
        <fullName evidence="9">CLUMA_CG007178, isoform A</fullName>
    </submittedName>
</protein>
<dbReference type="Gene3D" id="1.20.1250.20">
    <property type="entry name" value="MFS general substrate transporter like domains"/>
    <property type="match status" value="6"/>
</dbReference>
<feature type="transmembrane region" description="Helical" evidence="7">
    <location>
        <begin position="370"/>
        <end position="389"/>
    </location>
</feature>
<dbReference type="GO" id="GO:0016020">
    <property type="term" value="C:membrane"/>
    <property type="evidence" value="ECO:0007669"/>
    <property type="project" value="UniProtKB-SubCell"/>
</dbReference>
<feature type="transmembrane region" description="Helical" evidence="7">
    <location>
        <begin position="998"/>
        <end position="1020"/>
    </location>
</feature>
<keyword evidence="6 7" id="KW-0472">Membrane</keyword>
<accession>A0A1J1I5K0</accession>
<dbReference type="PANTHER" id="PTHR11662">
    <property type="entry name" value="SOLUTE CARRIER FAMILY 17"/>
    <property type="match status" value="1"/>
</dbReference>
<feature type="transmembrane region" description="Helical" evidence="7">
    <location>
        <begin position="770"/>
        <end position="794"/>
    </location>
</feature>
<evidence type="ECO:0000313" key="9">
    <source>
        <dbReference type="EMBL" id="CRK93649.1"/>
    </source>
</evidence>
<dbReference type="SUPFAM" id="SSF103473">
    <property type="entry name" value="MFS general substrate transporter"/>
    <property type="match status" value="3"/>
</dbReference>
<feature type="transmembrane region" description="Helical" evidence="7">
    <location>
        <begin position="1391"/>
        <end position="1416"/>
    </location>
</feature>
<dbReference type="FunFam" id="1.20.1250.20:FF:000423">
    <property type="entry name" value="Putative inorganic phosphate cotransporter-like Protein"/>
    <property type="match status" value="1"/>
</dbReference>
<evidence type="ECO:0000256" key="5">
    <source>
        <dbReference type="ARBA" id="ARBA00022989"/>
    </source>
</evidence>
<dbReference type="GO" id="GO:0006820">
    <property type="term" value="P:monoatomic anion transport"/>
    <property type="evidence" value="ECO:0007669"/>
    <property type="project" value="TreeGrafter"/>
</dbReference>
<feature type="transmembrane region" description="Helical" evidence="7">
    <location>
        <begin position="86"/>
        <end position="106"/>
    </location>
</feature>
<feature type="transmembrane region" description="Helical" evidence="7">
    <location>
        <begin position="1301"/>
        <end position="1325"/>
    </location>
</feature>
<evidence type="ECO:0000256" key="2">
    <source>
        <dbReference type="ARBA" id="ARBA00022448"/>
    </source>
</evidence>
<dbReference type="EMBL" id="CVRI01000037">
    <property type="protein sequence ID" value="CRK93649.1"/>
    <property type="molecule type" value="Genomic_DNA"/>
</dbReference>
<keyword evidence="4" id="KW-0769">Symport</keyword>
<organism evidence="9 10">
    <name type="scientific">Clunio marinus</name>
    <dbReference type="NCBI Taxonomy" id="568069"/>
    <lineage>
        <taxon>Eukaryota</taxon>
        <taxon>Metazoa</taxon>
        <taxon>Ecdysozoa</taxon>
        <taxon>Arthropoda</taxon>
        <taxon>Hexapoda</taxon>
        <taxon>Insecta</taxon>
        <taxon>Pterygota</taxon>
        <taxon>Neoptera</taxon>
        <taxon>Endopterygota</taxon>
        <taxon>Diptera</taxon>
        <taxon>Nematocera</taxon>
        <taxon>Chironomoidea</taxon>
        <taxon>Chironomidae</taxon>
        <taxon>Clunio</taxon>
    </lineage>
</organism>
<dbReference type="PANTHER" id="PTHR11662:SF415">
    <property type="entry name" value="AT30085P-RELATED"/>
    <property type="match status" value="1"/>
</dbReference>
<feature type="transmembrane region" description="Helical" evidence="7">
    <location>
        <begin position="714"/>
        <end position="733"/>
    </location>
</feature>
<dbReference type="GO" id="GO:0015293">
    <property type="term" value="F:symporter activity"/>
    <property type="evidence" value="ECO:0007669"/>
    <property type="project" value="UniProtKB-KW"/>
</dbReference>
<feature type="transmembrane region" description="Helical" evidence="7">
    <location>
        <begin position="1428"/>
        <end position="1447"/>
    </location>
</feature>
<keyword evidence="2" id="KW-0813">Transport</keyword>
<dbReference type="Proteomes" id="UP000183832">
    <property type="component" value="Unassembled WGS sequence"/>
</dbReference>
<keyword evidence="5 7" id="KW-1133">Transmembrane helix</keyword>
<evidence type="ECO:0000256" key="3">
    <source>
        <dbReference type="ARBA" id="ARBA00022692"/>
    </source>
</evidence>
<feature type="transmembrane region" description="Helical" evidence="7">
    <location>
        <begin position="1134"/>
        <end position="1155"/>
    </location>
</feature>
<feature type="domain" description="Major facilitator superfamily (MFS) profile" evidence="8">
    <location>
        <begin position="524"/>
        <end position="968"/>
    </location>
</feature>
<dbReference type="PROSITE" id="PS50850">
    <property type="entry name" value="MFS"/>
    <property type="match status" value="3"/>
</dbReference>
<feature type="transmembrane region" description="Helical" evidence="7">
    <location>
        <begin position="113"/>
        <end position="133"/>
    </location>
</feature>
<feature type="transmembrane region" description="Helical" evidence="7">
    <location>
        <begin position="207"/>
        <end position="227"/>
    </location>
</feature>
<feature type="transmembrane region" description="Helical" evidence="7">
    <location>
        <begin position="619"/>
        <end position="639"/>
    </location>
</feature>
<feature type="transmembrane region" description="Helical" evidence="7">
    <location>
        <begin position="346"/>
        <end position="364"/>
    </location>
</feature>
<dbReference type="Pfam" id="PF07690">
    <property type="entry name" value="MFS_1"/>
    <property type="match status" value="3"/>
</dbReference>
<feature type="transmembrane region" description="Helical" evidence="7">
    <location>
        <begin position="1105"/>
        <end position="1128"/>
    </location>
</feature>
<evidence type="ECO:0000313" key="10">
    <source>
        <dbReference type="Proteomes" id="UP000183832"/>
    </source>
</evidence>
<dbReference type="FunFam" id="1.20.1250.20:FF:000512">
    <property type="entry name" value="Putative inorganic phosphate cotransporter-like Protein"/>
    <property type="match status" value="2"/>
</dbReference>
<evidence type="ECO:0000259" key="8">
    <source>
        <dbReference type="PROSITE" id="PS50850"/>
    </source>
</evidence>
<reference evidence="9 10" key="1">
    <citation type="submission" date="2015-04" db="EMBL/GenBank/DDBJ databases">
        <authorList>
            <person name="Syromyatnikov M.Y."/>
            <person name="Popov V.N."/>
        </authorList>
    </citation>
    <scope>NUCLEOTIDE SEQUENCE [LARGE SCALE GENOMIC DNA]</scope>
</reference>
<feature type="transmembrane region" description="Helical" evidence="7">
    <location>
        <begin position="1196"/>
        <end position="1218"/>
    </location>
</feature>
<evidence type="ECO:0000256" key="7">
    <source>
        <dbReference type="SAM" id="Phobius"/>
    </source>
</evidence>
<feature type="transmembrane region" description="Helical" evidence="7">
    <location>
        <begin position="942"/>
        <end position="963"/>
    </location>
</feature>
<feature type="transmembrane region" description="Helical" evidence="7">
    <location>
        <begin position="1261"/>
        <end position="1281"/>
    </location>
</feature>
<feature type="transmembrane region" description="Helical" evidence="7">
    <location>
        <begin position="401"/>
        <end position="424"/>
    </location>
</feature>
<evidence type="ECO:0000256" key="4">
    <source>
        <dbReference type="ARBA" id="ARBA00022847"/>
    </source>
</evidence>
<dbReference type="InterPro" id="IPR020846">
    <property type="entry name" value="MFS_dom"/>
</dbReference>
<feature type="transmembrane region" description="Helical" evidence="7">
    <location>
        <begin position="852"/>
        <end position="870"/>
    </location>
</feature>
<gene>
    <name evidence="9" type="ORF">CLUMA_CG007178</name>
</gene>
<evidence type="ECO:0000256" key="1">
    <source>
        <dbReference type="ARBA" id="ARBA00004141"/>
    </source>
</evidence>
<dbReference type="FunFam" id="1.20.1250.20:FF:000003">
    <property type="entry name" value="Solute carrier family 17 member 3"/>
    <property type="match status" value="3"/>
</dbReference>
<feature type="transmembrane region" description="Helical" evidence="7">
    <location>
        <begin position="907"/>
        <end position="930"/>
    </location>
</feature>
<feature type="transmembrane region" description="Helical" evidence="7">
    <location>
        <begin position="309"/>
        <end position="334"/>
    </location>
</feature>
<comment type="subcellular location">
    <subcellularLocation>
        <location evidence="1">Membrane</location>
        <topology evidence="1">Multi-pass membrane protein</topology>
    </subcellularLocation>
</comment>
<feature type="transmembrane region" description="Helical" evidence="7">
    <location>
        <begin position="139"/>
        <end position="163"/>
    </location>
</feature>
<feature type="transmembrane region" description="Helical" evidence="7">
    <location>
        <begin position="1337"/>
        <end position="1356"/>
    </location>
</feature>
<keyword evidence="3 7" id="KW-0812">Transmembrane</keyword>
<feature type="domain" description="Major facilitator superfamily (MFS) profile" evidence="8">
    <location>
        <begin position="17"/>
        <end position="463"/>
    </location>
</feature>
<feature type="transmembrane region" description="Helical" evidence="7">
    <location>
        <begin position="175"/>
        <end position="201"/>
    </location>
</feature>
<keyword evidence="10" id="KW-1185">Reference proteome</keyword>
<feature type="domain" description="Major facilitator superfamily (MFS) profile" evidence="8">
    <location>
        <begin position="1006"/>
        <end position="1452"/>
    </location>
</feature>
<feature type="transmembrane region" description="Helical" evidence="7">
    <location>
        <begin position="511"/>
        <end position="537"/>
    </location>
</feature>
<feature type="transmembrane region" description="Helical" evidence="7">
    <location>
        <begin position="20"/>
        <end position="43"/>
    </location>
</feature>
<feature type="transmembrane region" description="Helical" evidence="7">
    <location>
        <begin position="1167"/>
        <end position="1190"/>
    </location>
</feature>
<dbReference type="InterPro" id="IPR036259">
    <property type="entry name" value="MFS_trans_sf"/>
</dbReference>
<sequence length="1487" mass="164855">MLVGWRKTVSKCFIIPQRVVLSIMGFLAIVNAYTMRICLNVAITEMVVKYPRNDTGDNEYCVAEGGETEESVGGGSFQWSESQQGLILGAFYWGYVITHIPGGILAEKFGGKWVLGLGILSTAIFTVITPWVINIGGATGLFILRVFEGLGEGTTFPALSVLLSSWIPLKERSKLGSFVFGGGQVGTIVGTILSGLLIDYFDTWESVFYFFGFLGALWFLFFLFLCYNDPNSHPFIKDSEKEYLQREMGVLERDKTLPPTPWKAIFTSIPMMALVCAQIGHDFGFYIMATDLPKYMSDVLRFSIKENGFYSSLPYASMWVASIAMGFWSDWMIVRNIISITNARKFFTTVASVGPAVFIVAASYAGCNRITVVILFTIAMGTMGGFYPGMKVNPLDLSPNYSGSIMATTNGIGALTGILGPYLVGLLTGGQTLTEWRLVFWIAFIVFNVTAVVYCIWASAEIQPWNDGIPLRKSNDSSSTSDDDFENPKEKIEDLKRREQKLKMVTTTNPILKRFGLCLCYVPARLILTFMGFLAVINAYTMRSILNIAITEMTYKEGYNATIHDNTCPSPDGETYIPPREGFEWSEQLQGIILGAFYWGYALNHVPGGVLSAKYGGKYTLSLGILSTAIFTLITPWVVGWGGATGLIVLRVLEGFGEGTTFPALNTLLAAWIPIKERSKASALVYGGAQIGNIAANSISGVLLDYFDGWSSPFYFFGICGVVWFICFEFLCYSDPKSHPFITNKEKNYLLREMKQLERDKRLNKTPWKAILTSVPMIALVITQIGHGFGYFTVVTDLPKYMSDVLKFNVKQNGFYSSLPYVAMWISTMIFGVISDWCIAKEYIGITNSRKLYTTLSFTVPGIFLVFASFVGCDRILAVTLFTVAMGFMGAYYSGMKVNALDLSPNYAGTLMGITNGISALTGIAAPYVVGVLTPDRTLSQWRLVFFISCAFLIFTNIIYIIFASAKVQPWNTPEGYEPDNKTIENTKQSRILKMSDFYLPQRILLAFMAFLGFVCEYMMRNLLSIAITQIAVKTYTNESIISGDVCPITNETFAVDGNDDNESLQGTYEWSEALQGVILSSFYWGYIITHIPGGMLVERFGGKITLLAGIISTSILTCLTPFAITFGGSNLLIINRVVMGLCQGFIYASVFGLLASWIPLRERTTLGVFVLSGIQFGSILSTYLSGILLQNLNGWAWPFYIYSIIGIIWCAAFMLICSKDPESNRFISIKEKNYLRKEIGVLERDSNLPSTPFKKILTSIPVWAIIISQTGIDFSFYVMTTDLPKYLSDVMRFDVEKNGFFSSLPQVLNFFSAMGFGLLSDFCINKEYLSVKNTRKIFTTTGIVGLAVCFIMASYSGCDHLTAILFFSFASGFAGLDNSRVNNMDLSPNYAPTIISIVNSCGSVMGIIAPLAVGLLTKNSTIYEWRIVFWMVFGILIATGLFYLIFADGKIQKWNDPNIQKNHSNGYGIAGEVNSTDNKENNLTNI</sequence>
<evidence type="ECO:0000256" key="6">
    <source>
        <dbReference type="ARBA" id="ARBA00023136"/>
    </source>
</evidence>
<dbReference type="InterPro" id="IPR050382">
    <property type="entry name" value="MFS_Na/Anion_cotransporter"/>
</dbReference>
<proteinExistence type="predicted"/>